<evidence type="ECO:0000313" key="4">
    <source>
        <dbReference type="EMBL" id="KAK2997808.1"/>
    </source>
</evidence>
<feature type="region of interest" description="Disordered" evidence="1">
    <location>
        <begin position="238"/>
        <end position="287"/>
    </location>
</feature>
<proteinExistence type="predicted"/>
<feature type="compositionally biased region" description="Basic and acidic residues" evidence="1">
    <location>
        <begin position="362"/>
        <end position="382"/>
    </location>
</feature>
<dbReference type="PANTHER" id="PTHR33223:SF10">
    <property type="entry name" value="AMINOTRANSFERASE-LIKE PLANT MOBILE DOMAIN-CONTAINING PROTEIN"/>
    <property type="match status" value="1"/>
</dbReference>
<dbReference type="InterPro" id="IPR017451">
    <property type="entry name" value="F-box-assoc_interact_dom"/>
</dbReference>
<evidence type="ECO:0000259" key="3">
    <source>
        <dbReference type="Pfam" id="PF07734"/>
    </source>
</evidence>
<dbReference type="InterPro" id="IPR006527">
    <property type="entry name" value="F-box-assoc_dom_typ1"/>
</dbReference>
<dbReference type="Pfam" id="PF03732">
    <property type="entry name" value="Retrotrans_gag"/>
    <property type="match status" value="1"/>
</dbReference>
<accession>A0AA89AC07</accession>
<dbReference type="EMBL" id="JAVXUP010003979">
    <property type="protein sequence ID" value="KAK2997808.1"/>
    <property type="molecule type" value="Genomic_DNA"/>
</dbReference>
<dbReference type="Pfam" id="PF07734">
    <property type="entry name" value="FBA_1"/>
    <property type="match status" value="1"/>
</dbReference>
<evidence type="ECO:0000256" key="1">
    <source>
        <dbReference type="SAM" id="MobiDB-lite"/>
    </source>
</evidence>
<comment type="caution">
    <text evidence="4">The sequence shown here is derived from an EMBL/GenBank/DDBJ whole genome shotgun (WGS) entry which is preliminary data.</text>
</comment>
<reference evidence="4" key="1">
    <citation type="submission" date="2022-12" db="EMBL/GenBank/DDBJ databases">
        <title>Draft genome assemblies for two species of Escallonia (Escalloniales).</title>
        <authorList>
            <person name="Chanderbali A."/>
            <person name="Dervinis C."/>
            <person name="Anghel I."/>
            <person name="Soltis D."/>
            <person name="Soltis P."/>
            <person name="Zapata F."/>
        </authorList>
    </citation>
    <scope>NUCLEOTIDE SEQUENCE</scope>
    <source>
        <strain evidence="4">UCBG64.0493</strain>
        <tissue evidence="4">Leaf</tissue>
    </source>
</reference>
<keyword evidence="5" id="KW-1185">Reference proteome</keyword>
<name>A0AA89AC07_9ASTE</name>
<dbReference type="NCBIfam" id="TIGR01640">
    <property type="entry name" value="F_box_assoc_1"/>
    <property type="match status" value="1"/>
</dbReference>
<feature type="domain" description="Retrotransposon gag" evidence="2">
    <location>
        <begin position="493"/>
        <end position="584"/>
    </location>
</feature>
<organism evidence="4 5">
    <name type="scientific">Escallonia herrerae</name>
    <dbReference type="NCBI Taxonomy" id="1293975"/>
    <lineage>
        <taxon>Eukaryota</taxon>
        <taxon>Viridiplantae</taxon>
        <taxon>Streptophyta</taxon>
        <taxon>Embryophyta</taxon>
        <taxon>Tracheophyta</taxon>
        <taxon>Spermatophyta</taxon>
        <taxon>Magnoliopsida</taxon>
        <taxon>eudicotyledons</taxon>
        <taxon>Gunneridae</taxon>
        <taxon>Pentapetalae</taxon>
        <taxon>asterids</taxon>
        <taxon>campanulids</taxon>
        <taxon>Escalloniales</taxon>
        <taxon>Escalloniaceae</taxon>
        <taxon>Escallonia</taxon>
    </lineage>
</organism>
<feature type="compositionally biased region" description="Basic and acidic residues" evidence="1">
    <location>
        <begin position="331"/>
        <end position="340"/>
    </location>
</feature>
<sequence>MLGPCNGIVCLTDHRDIILCNPSIRDFKVLLAPSFNYPHGLFSMTLGVGFGFDPQSSEYKVIRIAELHKDDEIRGYRFHSVKVEIYDLSTDSWREIDAVVPYVWYFPCSELLFNGAFHWWADDEDHGGESMLSFHISTEVFQQIRLPNVCAFPDGNERAFLVLNESIALILYNPSAQTSFDIWLMTEYGVAESWTKQFTIGPVVQVEHPLLFWNHELLLEKSNGQLVSCELKSQRLKEFQSTPSRHRRGSSSEDLYVNVTSATPESETRPRRNQSPTSTLKNSDLRHRLNRQLFKTPHVDLTKEIHELKNVVNTLQQKLDMEVAPPSTHHSHLDPSDLRLRLTSRSSYGRKYRSTIDPTYNPKEKSGDHITRSGSCYRHDPSVEDSTNSSPEQVARAKTPQRSIHRKWTPESRSRERDSWKVVPRYHSPERSPPRDEFGYPLSEAIEKAKLPPNFRMPQCDLYDRTRDPGEHVYQLETNMLLIQVSDDVMCRAFPTTLRKAAHAWFKSLQPRSIYSFGQLSDLFQKHFISSRSRRKNLASLLNIVQEKNESLACFLERFNAATLEIDNLDESVKYTAFLRGLRPTSKFTFSVNKSPPRNMKSLLEKANKYIQAEEYLETHR</sequence>
<feature type="compositionally biased region" description="Polar residues" evidence="1">
    <location>
        <begin position="273"/>
        <end position="282"/>
    </location>
</feature>
<evidence type="ECO:0000259" key="2">
    <source>
        <dbReference type="Pfam" id="PF03732"/>
    </source>
</evidence>
<evidence type="ECO:0008006" key="6">
    <source>
        <dbReference type="Google" id="ProtNLM"/>
    </source>
</evidence>
<feature type="domain" description="F-box associated beta-propeller type 1" evidence="3">
    <location>
        <begin position="4"/>
        <end position="234"/>
    </location>
</feature>
<protein>
    <recommendedName>
        <fullName evidence="6">F-box associated domain-containing protein</fullName>
    </recommendedName>
</protein>
<evidence type="ECO:0000313" key="5">
    <source>
        <dbReference type="Proteomes" id="UP001188597"/>
    </source>
</evidence>
<dbReference type="AlphaFoldDB" id="A0AA89AC07"/>
<dbReference type="PANTHER" id="PTHR33223">
    <property type="entry name" value="CCHC-TYPE DOMAIN-CONTAINING PROTEIN"/>
    <property type="match status" value="1"/>
</dbReference>
<dbReference type="InterPro" id="IPR005162">
    <property type="entry name" value="Retrotrans_gag_dom"/>
</dbReference>
<feature type="compositionally biased region" description="Basic and acidic residues" evidence="1">
    <location>
        <begin position="408"/>
        <end position="420"/>
    </location>
</feature>
<gene>
    <name evidence="4" type="ORF">RJ639_025744</name>
</gene>
<dbReference type="Proteomes" id="UP001188597">
    <property type="component" value="Unassembled WGS sequence"/>
</dbReference>
<feature type="region of interest" description="Disordered" evidence="1">
    <location>
        <begin position="322"/>
        <end position="420"/>
    </location>
</feature>